<dbReference type="KEGG" id="cme:CYME_CMA025C"/>
<dbReference type="HOGENOM" id="CLU_620182_0_0_1"/>
<name>M1V3H3_CYAM1</name>
<dbReference type="SMART" id="SM00297">
    <property type="entry name" value="BROMO"/>
    <property type="match status" value="1"/>
</dbReference>
<dbReference type="OrthoDB" id="6017at2759"/>
<dbReference type="CDD" id="cd04369">
    <property type="entry name" value="Bromodomain"/>
    <property type="match status" value="1"/>
</dbReference>
<dbReference type="EMBL" id="AP006483">
    <property type="protein sequence ID" value="BAM78745.1"/>
    <property type="molecule type" value="Genomic_DNA"/>
</dbReference>
<evidence type="ECO:0000313" key="7">
    <source>
        <dbReference type="Proteomes" id="UP000007014"/>
    </source>
</evidence>
<organism evidence="6 7">
    <name type="scientific">Cyanidioschyzon merolae (strain NIES-3377 / 10D)</name>
    <name type="common">Unicellular red alga</name>
    <dbReference type="NCBI Taxonomy" id="280699"/>
    <lineage>
        <taxon>Eukaryota</taxon>
        <taxon>Rhodophyta</taxon>
        <taxon>Bangiophyceae</taxon>
        <taxon>Cyanidiales</taxon>
        <taxon>Cyanidiaceae</taxon>
        <taxon>Cyanidioschyzon</taxon>
    </lineage>
</organism>
<evidence type="ECO:0000256" key="4">
    <source>
        <dbReference type="SAM" id="MobiDB-lite"/>
    </source>
</evidence>
<sequence>MVLAEVTPTTKLEDFVEKRKRLDEEYLDLLTKITALEAEEVAAQRKRRDEARERINRVILAIEEALRNEELAYIDQEATAKLNDPVRLVIRRVPRSLPVEQRPPNATLLSRPANTGVDFTRIPPTNDYRRRIKQPVFLNHFRERARKNMYASLDAFLADVRLMRDNTLAYNQDPAENWVCQHAELLLEAAEERALEYRAEVAAYEEQAAAADARLKELEVHIQQRERLLRPHLHPNTDIEVFYAPLRAWMGCTILRMDEGTGLYEVFFPETQSSEMLNLERGGTRWRPARVGVPKPNGPAHGRTGTDGKHQTAAGTIAGAGPLQASGEAQTTQSATSHPTGAAPSGAAGRRRQVHTGLVAGEEVSGAPGSGAGAGAGRSSRPVPKSAPVSVAAVTPADLQALKTEILARIDAVAASILSKLDSNAEALSHVTAGKRSESRRR</sequence>
<reference evidence="6 7" key="1">
    <citation type="journal article" date="2004" name="Nature">
        <title>Genome sequence of the ultrasmall unicellular red alga Cyanidioschyzon merolae 10D.</title>
        <authorList>
            <person name="Matsuzaki M."/>
            <person name="Misumi O."/>
            <person name="Shin-i T."/>
            <person name="Maruyama S."/>
            <person name="Takahara M."/>
            <person name="Miyagishima S."/>
            <person name="Mori T."/>
            <person name="Nishida K."/>
            <person name="Yagisawa F."/>
            <person name="Nishida K."/>
            <person name="Yoshida Y."/>
            <person name="Nishimura Y."/>
            <person name="Nakao S."/>
            <person name="Kobayashi T."/>
            <person name="Momoyama Y."/>
            <person name="Higashiyama T."/>
            <person name="Minoda A."/>
            <person name="Sano M."/>
            <person name="Nomoto H."/>
            <person name="Oishi K."/>
            <person name="Hayashi H."/>
            <person name="Ohta F."/>
            <person name="Nishizaka S."/>
            <person name="Haga S."/>
            <person name="Miura S."/>
            <person name="Morishita T."/>
            <person name="Kabeya Y."/>
            <person name="Terasawa K."/>
            <person name="Suzuki Y."/>
            <person name="Ishii Y."/>
            <person name="Asakawa S."/>
            <person name="Takano H."/>
            <person name="Ohta N."/>
            <person name="Kuroiwa H."/>
            <person name="Tanaka K."/>
            <person name="Shimizu N."/>
            <person name="Sugano S."/>
            <person name="Sato N."/>
            <person name="Nozaki H."/>
            <person name="Ogasawara N."/>
            <person name="Kohara Y."/>
            <person name="Kuroiwa T."/>
        </authorList>
    </citation>
    <scope>NUCLEOTIDE SEQUENCE [LARGE SCALE GENOMIC DNA]</scope>
    <source>
        <strain evidence="6 7">10D</strain>
    </source>
</reference>
<feature type="region of interest" description="Disordered" evidence="4">
    <location>
        <begin position="285"/>
        <end position="386"/>
    </location>
</feature>
<accession>M1V3H3</accession>
<dbReference type="Proteomes" id="UP000007014">
    <property type="component" value="Chromosome 1"/>
</dbReference>
<dbReference type="InterPro" id="IPR036427">
    <property type="entry name" value="Bromodomain-like_sf"/>
</dbReference>
<dbReference type="OMA" id="NTRAFNT"/>
<dbReference type="AlphaFoldDB" id="M1V3H3"/>
<keyword evidence="3" id="KW-0175">Coiled coil</keyword>
<dbReference type="PROSITE" id="PS50014">
    <property type="entry name" value="BROMODOMAIN_2"/>
    <property type="match status" value="1"/>
</dbReference>
<evidence type="ECO:0000259" key="5">
    <source>
        <dbReference type="PROSITE" id="PS50014"/>
    </source>
</evidence>
<keyword evidence="1 2" id="KW-0103">Bromodomain</keyword>
<dbReference type="SUPFAM" id="SSF47370">
    <property type="entry name" value="Bromodomain"/>
    <property type="match status" value="1"/>
</dbReference>
<feature type="coiled-coil region" evidence="3">
    <location>
        <begin position="180"/>
        <end position="221"/>
    </location>
</feature>
<protein>
    <recommendedName>
        <fullName evidence="5">Bromo domain-containing protein</fullName>
    </recommendedName>
</protein>
<feature type="coiled-coil region" evidence="3">
    <location>
        <begin position="19"/>
        <end position="68"/>
    </location>
</feature>
<dbReference type="InterPro" id="IPR001487">
    <property type="entry name" value="Bromodomain"/>
</dbReference>
<dbReference type="Pfam" id="PF00439">
    <property type="entry name" value="Bromodomain"/>
    <property type="match status" value="1"/>
</dbReference>
<evidence type="ECO:0000256" key="3">
    <source>
        <dbReference type="SAM" id="Coils"/>
    </source>
</evidence>
<dbReference type="Gene3D" id="1.20.920.10">
    <property type="entry name" value="Bromodomain-like"/>
    <property type="match status" value="1"/>
</dbReference>
<evidence type="ECO:0000256" key="1">
    <source>
        <dbReference type="ARBA" id="ARBA00023117"/>
    </source>
</evidence>
<dbReference type="RefSeq" id="XP_005535031.1">
    <property type="nucleotide sequence ID" value="XM_005534974.1"/>
</dbReference>
<dbReference type="Gramene" id="CMA025CT">
    <property type="protein sequence ID" value="CMA025CT"/>
    <property type="gene ID" value="CMA025C"/>
</dbReference>
<feature type="compositionally biased region" description="Low complexity" evidence="4">
    <location>
        <begin position="377"/>
        <end position="386"/>
    </location>
</feature>
<keyword evidence="7" id="KW-1185">Reference proteome</keyword>
<reference evidence="6 7" key="2">
    <citation type="journal article" date="2007" name="BMC Biol.">
        <title>A 100%-complete sequence reveals unusually simple genomic features in the hot-spring red alga Cyanidioschyzon merolae.</title>
        <authorList>
            <person name="Nozaki H."/>
            <person name="Takano H."/>
            <person name="Misumi O."/>
            <person name="Terasawa K."/>
            <person name="Matsuzaki M."/>
            <person name="Maruyama S."/>
            <person name="Nishida K."/>
            <person name="Yagisawa F."/>
            <person name="Yoshida Y."/>
            <person name="Fujiwara T."/>
            <person name="Takio S."/>
            <person name="Tamura K."/>
            <person name="Chung S.J."/>
            <person name="Nakamura S."/>
            <person name="Kuroiwa H."/>
            <person name="Tanaka K."/>
            <person name="Sato N."/>
            <person name="Kuroiwa T."/>
        </authorList>
    </citation>
    <scope>NUCLEOTIDE SEQUENCE [LARGE SCALE GENOMIC DNA]</scope>
    <source>
        <strain evidence="6 7">10D</strain>
    </source>
</reference>
<feature type="compositionally biased region" description="Polar residues" evidence="4">
    <location>
        <begin position="327"/>
        <end position="339"/>
    </location>
</feature>
<feature type="domain" description="Bromo" evidence="5">
    <location>
        <begin position="127"/>
        <end position="178"/>
    </location>
</feature>
<gene>
    <name evidence="6" type="ORF">CYME_CMA025C</name>
</gene>
<evidence type="ECO:0000256" key="2">
    <source>
        <dbReference type="PROSITE-ProRule" id="PRU00035"/>
    </source>
</evidence>
<evidence type="ECO:0000313" key="6">
    <source>
        <dbReference type="EMBL" id="BAM78745.1"/>
    </source>
</evidence>
<dbReference type="GeneID" id="16992087"/>
<proteinExistence type="predicted"/>